<feature type="repeat" description="TPR" evidence="2">
    <location>
        <begin position="339"/>
        <end position="372"/>
    </location>
</feature>
<keyword evidence="4" id="KW-1185">Reference proteome</keyword>
<dbReference type="Gene3D" id="1.25.40.10">
    <property type="entry name" value="Tetratricopeptide repeat domain"/>
    <property type="match status" value="2"/>
</dbReference>
<dbReference type="SUPFAM" id="SSF48452">
    <property type="entry name" value="TPR-like"/>
    <property type="match status" value="1"/>
</dbReference>
<dbReference type="PANTHER" id="PTHR12788:SF10">
    <property type="entry name" value="PROTEIN-TYROSINE SULFOTRANSFERASE"/>
    <property type="match status" value="1"/>
</dbReference>
<dbReference type="GO" id="GO:0008476">
    <property type="term" value="F:protein-tyrosine sulfotransferase activity"/>
    <property type="evidence" value="ECO:0007669"/>
    <property type="project" value="InterPro"/>
</dbReference>
<dbReference type="Pfam" id="PF13432">
    <property type="entry name" value="TPR_16"/>
    <property type="match status" value="3"/>
</dbReference>
<dbReference type="SMART" id="SM00028">
    <property type="entry name" value="TPR"/>
    <property type="match status" value="7"/>
</dbReference>
<dbReference type="RefSeq" id="WP_093968126.1">
    <property type="nucleotide sequence ID" value="NZ_FXYE01000002.1"/>
</dbReference>
<evidence type="ECO:0000313" key="3">
    <source>
        <dbReference type="EMBL" id="SMX46341.1"/>
    </source>
</evidence>
<dbReference type="InterPro" id="IPR019734">
    <property type="entry name" value="TPR_rpt"/>
</dbReference>
<dbReference type="SUPFAM" id="SSF52540">
    <property type="entry name" value="P-loop containing nucleoside triphosphate hydrolases"/>
    <property type="match status" value="1"/>
</dbReference>
<feature type="repeat" description="TPR" evidence="2">
    <location>
        <begin position="43"/>
        <end position="76"/>
    </location>
</feature>
<dbReference type="AlphaFoldDB" id="A0A238KUR6"/>
<dbReference type="PROSITE" id="PS50005">
    <property type="entry name" value="TPR"/>
    <property type="match status" value="2"/>
</dbReference>
<evidence type="ECO:0000256" key="1">
    <source>
        <dbReference type="ARBA" id="ARBA00022679"/>
    </source>
</evidence>
<dbReference type="InterPro" id="IPR011990">
    <property type="entry name" value="TPR-like_helical_dom_sf"/>
</dbReference>
<keyword evidence="1" id="KW-0808">Transferase</keyword>
<dbReference type="OrthoDB" id="9800698at2"/>
<name>A0A238KUR6_9RHOB</name>
<keyword evidence="2" id="KW-0802">TPR repeat</keyword>
<evidence type="ECO:0000256" key="2">
    <source>
        <dbReference type="PROSITE-ProRule" id="PRU00339"/>
    </source>
</evidence>
<accession>A0A238KUR6</accession>
<dbReference type="InterPro" id="IPR027417">
    <property type="entry name" value="P-loop_NTPase"/>
</dbReference>
<dbReference type="Proteomes" id="UP000202922">
    <property type="component" value="Unassembled WGS sequence"/>
</dbReference>
<sequence>MIPLSAAQIKQQFQEAMKLLSAGKLDAAEAKFLTVLGSAPNLAEAHFQLGRIAMARREAEHALTHFSQARKLKPSEPAIWQQMAETLAALDDKTRTRAFLAEAKAARLNPTVLIALQNRFSKSGARSKTSIGSARAEDVQRLVGLVKANKLKEAEALGRSLRQQHPKVAMIAHVLANSLLAQGKVPEGAKLLAEAVKLDPNYAEARNDLGGFLMKTGKVAQGLSEVQAALKIAPKMPQALGNLGFGLSLQGDLAGSIAALMKATADGGGSTETHLLLGRQLMNARNYEGAAKALKRAVQQGLSSATVLARLAQAYERVDGEEAALATYAKAEKKDPSLALVFGLRGLFLQKLGQFEEAERDFRRAIELEPDNGEHYRTLVASYKLTADDPLIAEMEVRFADQKQSDHSRMHLGFALSRVMEQIGAHDRVFGYLDPANALMRKLYPYDIATRRAEVDGVKAAFAPVDFSTVKGASGATDYAPIFVTGMPRSGTTLVEQILASHSEVGGGGELGYFAGEVLRHMKAEDGFRAFNEVPEAIFKEIGEGEEERLKALCPDTKRATDKAIQTYMVMGAIKKALPNAKIVLVRRDPRDTLLSIYKNMFAEGTHRYSNNQRDLGLYYRMFEEMVEFWREKLPGGFYEIQYEDLIANPEDEARKLLAACDLTWEDQCLDFHKNTRRVSTLSVAQVRQPIYASSVAAWKRHEDELAEMIEALGDAI</sequence>
<protein>
    <submittedName>
        <fullName evidence="3">Tetratricopeptide repeat protein</fullName>
    </submittedName>
</protein>
<dbReference type="PROSITE" id="PS50293">
    <property type="entry name" value="TPR_REGION"/>
    <property type="match status" value="1"/>
</dbReference>
<gene>
    <name evidence="3" type="ORF">COL8621_03067</name>
</gene>
<dbReference type="InterPro" id="IPR026634">
    <property type="entry name" value="TPST-like"/>
</dbReference>
<organism evidence="3 4">
    <name type="scientific">Actibacterium lipolyticum</name>
    <dbReference type="NCBI Taxonomy" id="1524263"/>
    <lineage>
        <taxon>Bacteria</taxon>
        <taxon>Pseudomonadati</taxon>
        <taxon>Pseudomonadota</taxon>
        <taxon>Alphaproteobacteria</taxon>
        <taxon>Rhodobacterales</taxon>
        <taxon>Roseobacteraceae</taxon>
        <taxon>Actibacterium</taxon>
    </lineage>
</organism>
<dbReference type="Pfam" id="PF00515">
    <property type="entry name" value="TPR_1"/>
    <property type="match status" value="1"/>
</dbReference>
<evidence type="ECO:0000313" key="4">
    <source>
        <dbReference type="Proteomes" id="UP000202922"/>
    </source>
</evidence>
<dbReference type="PANTHER" id="PTHR12788">
    <property type="entry name" value="PROTEIN-TYROSINE SULFOTRANSFERASE 2"/>
    <property type="match status" value="1"/>
</dbReference>
<dbReference type="Gene3D" id="3.40.50.300">
    <property type="entry name" value="P-loop containing nucleotide triphosphate hydrolases"/>
    <property type="match status" value="1"/>
</dbReference>
<reference evidence="4" key="1">
    <citation type="submission" date="2017-05" db="EMBL/GenBank/DDBJ databases">
        <authorList>
            <person name="Rodrigo-Torres L."/>
            <person name="Arahal R. D."/>
            <person name="Lucena T."/>
        </authorList>
    </citation>
    <scope>NUCLEOTIDE SEQUENCE [LARGE SCALE GENOMIC DNA]</scope>
    <source>
        <strain evidence="4">CECT 8621</strain>
    </source>
</reference>
<proteinExistence type="predicted"/>
<dbReference type="Pfam" id="PF13469">
    <property type="entry name" value="Sulfotransfer_3"/>
    <property type="match status" value="1"/>
</dbReference>
<dbReference type="EMBL" id="FXYE01000002">
    <property type="protein sequence ID" value="SMX46341.1"/>
    <property type="molecule type" value="Genomic_DNA"/>
</dbReference>